<feature type="compositionally biased region" description="Polar residues" evidence="1">
    <location>
        <begin position="186"/>
        <end position="197"/>
    </location>
</feature>
<feature type="compositionally biased region" description="Pro residues" evidence="1">
    <location>
        <begin position="38"/>
        <end position="52"/>
    </location>
</feature>
<dbReference type="RefSeq" id="XP_053752694.1">
    <property type="nucleotide sequence ID" value="XM_053896719.1"/>
</dbReference>
<feature type="compositionally biased region" description="Basic and acidic residues" evidence="1">
    <location>
        <begin position="198"/>
        <end position="209"/>
    </location>
</feature>
<evidence type="ECO:0000256" key="1">
    <source>
        <dbReference type="SAM" id="MobiDB-lite"/>
    </source>
</evidence>
<gene>
    <name evidence="3" type="primary">LOC128775461</name>
</gene>
<dbReference type="AlphaFoldDB" id="A0A9W2V1Y6"/>
<keyword evidence="2" id="KW-1185">Reference proteome</keyword>
<feature type="region of interest" description="Disordered" evidence="1">
    <location>
        <begin position="34"/>
        <end position="82"/>
    </location>
</feature>
<sequence>MATHFSKGSSPRYNEEVVRPSWACRRPLAVVSMLPIEDPGPPSAPTLRPPAPEVRAAPQGCPDPSGQRTASPRRCGPCPRSVLTHRRRLRRKFGGAAGAAAKLLDALRRRRRRRRGRGLRRRGSGGGGAPRGASRGGRRRPGPAGLRRPRLRLRAPRAAPTPGGGARGRLWLGSDTFSRLLPRTPASVSAQRDSSSGLERRVSEGSEPWRELPTAHTHLRADGRAEIDEKTEAQIGEETSSAYTASKSFQEQTVKKMLNQELTISI</sequence>
<reference evidence="3" key="1">
    <citation type="submission" date="2025-08" db="UniProtKB">
        <authorList>
            <consortium name="RefSeq"/>
        </authorList>
    </citation>
    <scope>IDENTIFICATION</scope>
    <source>
        <tissue evidence="3">Whole blood</tissue>
    </source>
</reference>
<organism evidence="2 3">
    <name type="scientific">Panthera pardus</name>
    <name type="common">Leopard</name>
    <name type="synonym">Felis pardus</name>
    <dbReference type="NCBI Taxonomy" id="9691"/>
    <lineage>
        <taxon>Eukaryota</taxon>
        <taxon>Metazoa</taxon>
        <taxon>Chordata</taxon>
        <taxon>Craniata</taxon>
        <taxon>Vertebrata</taxon>
        <taxon>Euteleostomi</taxon>
        <taxon>Mammalia</taxon>
        <taxon>Eutheria</taxon>
        <taxon>Laurasiatheria</taxon>
        <taxon>Carnivora</taxon>
        <taxon>Feliformia</taxon>
        <taxon>Felidae</taxon>
        <taxon>Pantherinae</taxon>
        <taxon>Panthera</taxon>
    </lineage>
</organism>
<evidence type="ECO:0000313" key="3">
    <source>
        <dbReference type="RefSeq" id="XP_053752694.1"/>
    </source>
</evidence>
<feature type="region of interest" description="Disordered" evidence="1">
    <location>
        <begin position="105"/>
        <end position="209"/>
    </location>
</feature>
<dbReference type="Proteomes" id="UP001165780">
    <property type="component" value="Unplaced"/>
</dbReference>
<name>A0A9W2V1Y6_PANPR</name>
<dbReference type="GeneID" id="128775461"/>
<evidence type="ECO:0000313" key="2">
    <source>
        <dbReference type="Proteomes" id="UP001165780"/>
    </source>
</evidence>
<feature type="compositionally biased region" description="Basic residues" evidence="1">
    <location>
        <begin position="136"/>
        <end position="155"/>
    </location>
</feature>
<feature type="compositionally biased region" description="Basic residues" evidence="1">
    <location>
        <begin position="108"/>
        <end position="123"/>
    </location>
</feature>
<accession>A0A9W2V1Y6</accession>
<protein>
    <submittedName>
        <fullName evidence="3">Uncharacterized protein LOC128775461</fullName>
    </submittedName>
</protein>
<proteinExistence type="predicted"/>